<dbReference type="GO" id="GO:0051537">
    <property type="term" value="F:2 iron, 2 sulfur cluster binding"/>
    <property type="evidence" value="ECO:0007669"/>
    <property type="project" value="UniProtKB-KW"/>
</dbReference>
<dbReference type="InterPro" id="IPR017941">
    <property type="entry name" value="Rieske_2Fe-2S"/>
</dbReference>
<evidence type="ECO:0000259" key="7">
    <source>
        <dbReference type="PROSITE" id="PS51296"/>
    </source>
</evidence>
<comment type="caution">
    <text evidence="8">The sequence shown here is derived from an EMBL/GenBank/DDBJ whole genome shotgun (WGS) entry which is preliminary data.</text>
</comment>
<evidence type="ECO:0000256" key="5">
    <source>
        <dbReference type="ARBA" id="ARBA00034078"/>
    </source>
</evidence>
<keyword evidence="3" id="KW-0408">Iron</keyword>
<organism evidence="8 9">
    <name type="scientific">Tectimicrobiota bacterium</name>
    <dbReference type="NCBI Taxonomy" id="2528274"/>
    <lineage>
        <taxon>Bacteria</taxon>
        <taxon>Pseudomonadati</taxon>
        <taxon>Nitrospinota/Tectimicrobiota group</taxon>
        <taxon>Candidatus Tectimicrobiota</taxon>
    </lineage>
</organism>
<dbReference type="AlphaFoldDB" id="A0A932GR09"/>
<dbReference type="Proteomes" id="UP000741360">
    <property type="component" value="Unassembled WGS sequence"/>
</dbReference>
<keyword evidence="2" id="KW-0479">Metal-binding</keyword>
<dbReference type="PROSITE" id="PS51296">
    <property type="entry name" value="RIESKE"/>
    <property type="match status" value="1"/>
</dbReference>
<evidence type="ECO:0000256" key="2">
    <source>
        <dbReference type="ARBA" id="ARBA00022723"/>
    </source>
</evidence>
<sequence>MGNFVRVARVSEVPEGTGKVVSANGEEIALFRTNGTFYAIHNTCLHRGGPLGEGSLDGATVTCPWHGWEYDITTGACITNPDAELRCFQVKVEGEDVLVSA</sequence>
<name>A0A932GR09_UNCTE</name>
<evidence type="ECO:0000256" key="6">
    <source>
        <dbReference type="ARBA" id="ARBA00038001"/>
    </source>
</evidence>
<evidence type="ECO:0000256" key="3">
    <source>
        <dbReference type="ARBA" id="ARBA00023004"/>
    </source>
</evidence>
<evidence type="ECO:0000313" key="9">
    <source>
        <dbReference type="Proteomes" id="UP000741360"/>
    </source>
</evidence>
<comment type="similarity">
    <text evidence="6">Belongs to the bacterial ring-hydroxylating dioxygenase ferredoxin component family.</text>
</comment>
<evidence type="ECO:0000256" key="1">
    <source>
        <dbReference type="ARBA" id="ARBA00022714"/>
    </source>
</evidence>
<dbReference type="Gene3D" id="2.102.10.10">
    <property type="entry name" value="Rieske [2Fe-2S] iron-sulphur domain"/>
    <property type="match status" value="1"/>
</dbReference>
<dbReference type="PANTHER" id="PTHR21496">
    <property type="entry name" value="FERREDOXIN-RELATED"/>
    <property type="match status" value="1"/>
</dbReference>
<dbReference type="GO" id="GO:0046872">
    <property type="term" value="F:metal ion binding"/>
    <property type="evidence" value="ECO:0007669"/>
    <property type="project" value="UniProtKB-KW"/>
</dbReference>
<gene>
    <name evidence="8" type="ORF">HYY65_10575</name>
</gene>
<accession>A0A932GR09</accession>
<keyword evidence="1" id="KW-0001">2Fe-2S</keyword>
<comment type="cofactor">
    <cofactor evidence="5">
        <name>[2Fe-2S] cluster</name>
        <dbReference type="ChEBI" id="CHEBI:190135"/>
    </cofactor>
</comment>
<reference evidence="8" key="1">
    <citation type="submission" date="2020-07" db="EMBL/GenBank/DDBJ databases">
        <title>Huge and variable diversity of episymbiotic CPR bacteria and DPANN archaea in groundwater ecosystems.</title>
        <authorList>
            <person name="He C.Y."/>
            <person name="Keren R."/>
            <person name="Whittaker M."/>
            <person name="Farag I.F."/>
            <person name="Doudna J."/>
            <person name="Cate J.H.D."/>
            <person name="Banfield J.F."/>
        </authorList>
    </citation>
    <scope>NUCLEOTIDE SEQUENCE</scope>
    <source>
        <strain evidence="8">NC_groundwater_717_Ag_S-0.2um_59_8</strain>
    </source>
</reference>
<dbReference type="EMBL" id="JACPSX010000202">
    <property type="protein sequence ID" value="MBI3015484.1"/>
    <property type="molecule type" value="Genomic_DNA"/>
</dbReference>
<proteinExistence type="inferred from homology"/>
<feature type="domain" description="Rieske" evidence="7">
    <location>
        <begin position="5"/>
        <end position="99"/>
    </location>
</feature>
<dbReference type="Pfam" id="PF00355">
    <property type="entry name" value="Rieske"/>
    <property type="match status" value="1"/>
</dbReference>
<dbReference type="PANTHER" id="PTHR21496:SF0">
    <property type="entry name" value="RIESKE DOMAIN-CONTAINING PROTEIN"/>
    <property type="match status" value="1"/>
</dbReference>
<dbReference type="InterPro" id="IPR036922">
    <property type="entry name" value="Rieske_2Fe-2S_sf"/>
</dbReference>
<dbReference type="SUPFAM" id="SSF50022">
    <property type="entry name" value="ISP domain"/>
    <property type="match status" value="1"/>
</dbReference>
<evidence type="ECO:0000313" key="8">
    <source>
        <dbReference type="EMBL" id="MBI3015484.1"/>
    </source>
</evidence>
<protein>
    <submittedName>
        <fullName evidence="8">Rieske 2Fe-2S domain-containing protein</fullName>
    </submittedName>
</protein>
<keyword evidence="4" id="KW-0411">Iron-sulfur</keyword>
<evidence type="ECO:0000256" key="4">
    <source>
        <dbReference type="ARBA" id="ARBA00023014"/>
    </source>
</evidence>